<dbReference type="InterPro" id="IPR055102">
    <property type="entry name" value="PDXDC1-like_3rd"/>
</dbReference>
<feature type="region of interest" description="Disordered" evidence="8">
    <location>
        <begin position="754"/>
        <end position="776"/>
    </location>
</feature>
<dbReference type="OMA" id="RLQYACR"/>
<feature type="compositionally biased region" description="Basic and acidic residues" evidence="8">
    <location>
        <begin position="764"/>
        <end position="776"/>
    </location>
</feature>
<gene>
    <name evidence="11" type="ORF">TCAL_01984</name>
</gene>
<evidence type="ECO:0000256" key="2">
    <source>
        <dbReference type="ARBA" id="ARBA00009533"/>
    </source>
</evidence>
<keyword evidence="12" id="KW-1185">Reference proteome</keyword>
<evidence type="ECO:0000259" key="10">
    <source>
        <dbReference type="Pfam" id="PF22937"/>
    </source>
</evidence>
<keyword evidence="4" id="KW-0663">Pyridoxal phosphate</keyword>
<evidence type="ECO:0000313" key="12">
    <source>
        <dbReference type="Proteomes" id="UP000318571"/>
    </source>
</evidence>
<proteinExistence type="inferred from homology"/>
<dbReference type="Pfam" id="PF22937">
    <property type="entry name" value="PDXDC1-like_cen2"/>
    <property type="match status" value="2"/>
</dbReference>
<dbReference type="GO" id="GO:0016831">
    <property type="term" value="F:carboxy-lyase activity"/>
    <property type="evidence" value="ECO:0007669"/>
    <property type="project" value="UniProtKB-KW"/>
</dbReference>
<evidence type="ECO:0000256" key="5">
    <source>
        <dbReference type="ARBA" id="ARBA00023239"/>
    </source>
</evidence>
<feature type="compositionally biased region" description="Polar residues" evidence="8">
    <location>
        <begin position="1"/>
        <end position="13"/>
    </location>
</feature>
<evidence type="ECO:0000256" key="6">
    <source>
        <dbReference type="ARBA" id="ARBA00047190"/>
    </source>
</evidence>
<dbReference type="PANTHER" id="PTHR42735:SF1">
    <property type="entry name" value="PYRIDOXAL-DEPENDENT DECARBOXYLASE DOMAIN-CONTAINING PROTEIN 1-RELATED"/>
    <property type="match status" value="1"/>
</dbReference>
<name>A0A553PPV7_TIGCA</name>
<evidence type="ECO:0000256" key="1">
    <source>
        <dbReference type="ARBA" id="ARBA00001933"/>
    </source>
</evidence>
<feature type="compositionally biased region" description="Polar residues" evidence="8">
    <location>
        <begin position="20"/>
        <end position="38"/>
    </location>
</feature>
<dbReference type="AlphaFoldDB" id="A0A553PPV7"/>
<dbReference type="InterPro" id="IPR015424">
    <property type="entry name" value="PyrdxlP-dep_Trfase"/>
</dbReference>
<comment type="cofactor">
    <cofactor evidence="1">
        <name>pyridoxal 5'-phosphate</name>
        <dbReference type="ChEBI" id="CHEBI:597326"/>
    </cofactor>
</comment>
<dbReference type="SUPFAM" id="SSF53383">
    <property type="entry name" value="PLP-dependent transferases"/>
    <property type="match status" value="1"/>
</dbReference>
<feature type="domain" description="PDXDC1/PDXD2 second" evidence="9">
    <location>
        <begin position="419"/>
        <end position="495"/>
    </location>
</feature>
<evidence type="ECO:0000259" key="9">
    <source>
        <dbReference type="Pfam" id="PF22930"/>
    </source>
</evidence>
<dbReference type="Pfam" id="PF22930">
    <property type="entry name" value="PDXDC1-like_cen"/>
    <property type="match status" value="1"/>
</dbReference>
<organism evidence="11 12">
    <name type="scientific">Tigriopus californicus</name>
    <name type="common">Marine copepod</name>
    <dbReference type="NCBI Taxonomy" id="6832"/>
    <lineage>
        <taxon>Eukaryota</taxon>
        <taxon>Metazoa</taxon>
        <taxon>Ecdysozoa</taxon>
        <taxon>Arthropoda</taxon>
        <taxon>Crustacea</taxon>
        <taxon>Multicrustacea</taxon>
        <taxon>Hexanauplia</taxon>
        <taxon>Copepoda</taxon>
        <taxon>Harpacticoida</taxon>
        <taxon>Harpacticidae</taxon>
        <taxon>Tigriopus</taxon>
    </lineage>
</organism>
<dbReference type="InterPro" id="IPR055103">
    <property type="entry name" value="PDXDC1-like_2nd"/>
</dbReference>
<evidence type="ECO:0000256" key="4">
    <source>
        <dbReference type="ARBA" id="ARBA00022898"/>
    </source>
</evidence>
<feature type="domain" description="PDXDC1-like third" evidence="10">
    <location>
        <begin position="501"/>
        <end position="543"/>
    </location>
</feature>
<protein>
    <recommendedName>
        <fullName evidence="6">Pyridoxal-dependent decarboxylase domain-containing protein 1</fullName>
    </recommendedName>
</protein>
<reference evidence="11 12" key="1">
    <citation type="journal article" date="2018" name="Nat. Ecol. Evol.">
        <title>Genomic signatures of mitonuclear coevolution across populations of Tigriopus californicus.</title>
        <authorList>
            <person name="Barreto F.S."/>
            <person name="Watson E.T."/>
            <person name="Lima T.G."/>
            <person name="Willett C.S."/>
            <person name="Edmands S."/>
            <person name="Li W."/>
            <person name="Burton R.S."/>
        </authorList>
    </citation>
    <scope>NUCLEOTIDE SEQUENCE [LARGE SCALE GENOMIC DNA]</scope>
    <source>
        <strain evidence="11 12">San Diego</strain>
    </source>
</reference>
<keyword evidence="3" id="KW-0210">Decarboxylase</keyword>
<keyword evidence="7" id="KW-0175">Coiled coil</keyword>
<evidence type="ECO:0000256" key="3">
    <source>
        <dbReference type="ARBA" id="ARBA00022793"/>
    </source>
</evidence>
<evidence type="ECO:0000256" key="7">
    <source>
        <dbReference type="SAM" id="Coils"/>
    </source>
</evidence>
<dbReference type="Proteomes" id="UP000318571">
    <property type="component" value="Chromosome 6"/>
</dbReference>
<dbReference type="EMBL" id="VCGU01000002">
    <property type="protein sequence ID" value="TRY79717.1"/>
    <property type="molecule type" value="Genomic_DNA"/>
</dbReference>
<feature type="domain" description="PDXDC1-like third" evidence="10">
    <location>
        <begin position="567"/>
        <end position="634"/>
    </location>
</feature>
<dbReference type="STRING" id="6832.A0A553PPV7"/>
<comment type="similarity">
    <text evidence="2">Belongs to the group II decarboxylase family.</text>
</comment>
<feature type="region of interest" description="Disordered" evidence="8">
    <location>
        <begin position="1"/>
        <end position="38"/>
    </location>
</feature>
<sequence length="776" mass="86080">MTTESQQPASSARGSMEPPTASSSSPVQPPTRSSPLSGMVQGTAQELLHQMEENLGGQSAGIMDERELLQMSEPGPLGEEGRDVEDVLNIISQSIFREGAGHLLMRLSDRTSLLSVVSHSLSAYITTLEPAPLQRLSARLVKMVRIALYKHYPKMATDGYECLFSKPPVIYLTSNTYLDTIQFVCRQLGLPLSTIQLLKIAPNEVGAAAEKSIEKSIEDDKAAGKLPIFCVANVHSALNQNVDVCGFEGICRRQGVWLHLEGNALAGLVLLNDSNNKKPVPTGDSMALTLGSWIGVPAVPFVTLYKLIGSEVAATDAGLTTLTPAVRLNCLPLWCVLRSLGEKQLRDRIFKIFNMLEFLNTKLSQFTFLRVLSQRLQSEKFVPVSEVSKGNFDVSKIYRTVNPALAFQYVSDTPPDSNTRVPVYFNNLNSWLGQTMQRDCGQIPLEIVDVETTGYVLRLCPFESLSFSGVSLNQDDLNGFIESVQNQSDILNATVVQRQKFMKLISEEIRLEPVEIANWAGLGGVRYIPSEYVDKLEALKQQESDANEEANEEDRMVDAEQVRKNLQNSKDEKKKLIDHRNIQLVQQLRSTDSAFSLGEGPDGRICIRFGMVSMETDVEELLALVIKTGITLDQQLAQLKNMSEVIQKGIEQAQGEIQRESDEAIWQEGILRHVPLVGSLYNWISPLQRLQVKGRTLSLQEGKLDTSDKIFKARDSQEKLIVNPQETEETEVKEGILEEALNEDIEDAKEVQELGDDAAQKCASEPKEKNLSEAKV</sequence>
<evidence type="ECO:0000256" key="8">
    <source>
        <dbReference type="SAM" id="MobiDB-lite"/>
    </source>
</evidence>
<dbReference type="InterPro" id="IPR050477">
    <property type="entry name" value="GrpII_AminoAcid_Decarb"/>
</dbReference>
<keyword evidence="5" id="KW-0456">Lyase</keyword>
<dbReference type="PANTHER" id="PTHR42735">
    <property type="match status" value="1"/>
</dbReference>
<feature type="coiled-coil region" evidence="7">
    <location>
        <begin position="533"/>
        <end position="579"/>
    </location>
</feature>
<evidence type="ECO:0000313" key="11">
    <source>
        <dbReference type="EMBL" id="TRY79717.1"/>
    </source>
</evidence>
<accession>A0A553PPV7</accession>
<dbReference type="Gene3D" id="3.40.640.10">
    <property type="entry name" value="Type I PLP-dependent aspartate aminotransferase-like (Major domain)"/>
    <property type="match status" value="1"/>
</dbReference>
<dbReference type="InterPro" id="IPR015421">
    <property type="entry name" value="PyrdxlP-dep_Trfase_major"/>
</dbReference>
<comment type="caution">
    <text evidence="11">The sequence shown here is derived from an EMBL/GenBank/DDBJ whole genome shotgun (WGS) entry which is preliminary data.</text>
</comment>